<evidence type="ECO:0000313" key="2">
    <source>
        <dbReference type="Proteomes" id="UP001597532"/>
    </source>
</evidence>
<name>A0ABW5VFH4_9FLAO</name>
<dbReference type="RefSeq" id="WP_251807703.1">
    <property type="nucleotide sequence ID" value="NZ_CP166679.1"/>
</dbReference>
<accession>A0ABW5VFH4</accession>
<gene>
    <name evidence="1" type="ORF">ACFS1K_08880</name>
</gene>
<proteinExistence type="predicted"/>
<dbReference type="Proteomes" id="UP001597532">
    <property type="component" value="Unassembled WGS sequence"/>
</dbReference>
<dbReference type="EMBL" id="JBHUOK010000029">
    <property type="protein sequence ID" value="MFD2789874.1"/>
    <property type="molecule type" value="Genomic_DNA"/>
</dbReference>
<sequence length="93" mass="10920">MLFVQFVSDNLLRPIVVCRLKIEDLDLTDRKINVKAKNSPVKIKIIPEIMLSKIRDLSKIDKNHYLFTPYGVGAAWHVSHNDKRNYFPKDLKR</sequence>
<organism evidence="1 2">
    <name type="scientific">Arenibacter antarcticus</name>
    <dbReference type="NCBI Taxonomy" id="2040469"/>
    <lineage>
        <taxon>Bacteria</taxon>
        <taxon>Pseudomonadati</taxon>
        <taxon>Bacteroidota</taxon>
        <taxon>Flavobacteriia</taxon>
        <taxon>Flavobacteriales</taxon>
        <taxon>Flavobacteriaceae</taxon>
        <taxon>Arenibacter</taxon>
    </lineage>
</organism>
<comment type="caution">
    <text evidence="1">The sequence shown here is derived from an EMBL/GenBank/DDBJ whole genome shotgun (WGS) entry which is preliminary data.</text>
</comment>
<protein>
    <recommendedName>
        <fullName evidence="3">Phage integrase family protein</fullName>
    </recommendedName>
</protein>
<keyword evidence="2" id="KW-1185">Reference proteome</keyword>
<evidence type="ECO:0008006" key="3">
    <source>
        <dbReference type="Google" id="ProtNLM"/>
    </source>
</evidence>
<reference evidence="2" key="1">
    <citation type="journal article" date="2019" name="Int. J. Syst. Evol. Microbiol.">
        <title>The Global Catalogue of Microorganisms (GCM) 10K type strain sequencing project: providing services to taxonomists for standard genome sequencing and annotation.</title>
        <authorList>
            <consortium name="The Broad Institute Genomics Platform"/>
            <consortium name="The Broad Institute Genome Sequencing Center for Infectious Disease"/>
            <person name="Wu L."/>
            <person name="Ma J."/>
        </authorList>
    </citation>
    <scope>NUCLEOTIDE SEQUENCE [LARGE SCALE GENOMIC DNA]</scope>
    <source>
        <strain evidence="2">KCTC 52924</strain>
    </source>
</reference>
<evidence type="ECO:0000313" key="1">
    <source>
        <dbReference type="EMBL" id="MFD2789874.1"/>
    </source>
</evidence>